<accession>A0A1S1Q6X5</accession>
<dbReference type="InterPro" id="IPR002575">
    <property type="entry name" value="Aminoglycoside_PTrfase"/>
</dbReference>
<dbReference type="SUPFAM" id="SSF56112">
    <property type="entry name" value="Protein kinase-like (PK-like)"/>
    <property type="match status" value="1"/>
</dbReference>
<dbReference type="AlphaFoldDB" id="A0A1S1Q6X5"/>
<keyword evidence="2" id="KW-0808">Transferase</keyword>
<dbReference type="RefSeq" id="WP_071090941.1">
    <property type="nucleotide sequence ID" value="NZ_MBLM01000163.1"/>
</dbReference>
<dbReference type="GO" id="GO:0016740">
    <property type="term" value="F:transferase activity"/>
    <property type="evidence" value="ECO:0007669"/>
    <property type="project" value="UniProtKB-KW"/>
</dbReference>
<proteinExistence type="predicted"/>
<comment type="caution">
    <text evidence="2">The sequence shown here is derived from an EMBL/GenBank/DDBJ whole genome shotgun (WGS) entry which is preliminary data.</text>
</comment>
<keyword evidence="3" id="KW-1185">Reference proteome</keyword>
<dbReference type="Proteomes" id="UP000179627">
    <property type="component" value="Unassembled WGS sequence"/>
</dbReference>
<reference evidence="3" key="1">
    <citation type="submission" date="2016-07" db="EMBL/GenBank/DDBJ databases">
        <title>Sequence Frankia sp. strain CcI1.17.</title>
        <authorList>
            <person name="Ghodhbane-Gtari F."/>
            <person name="Swanson E."/>
            <person name="Gueddou A."/>
            <person name="Morris K."/>
            <person name="Hezbri K."/>
            <person name="Ktari A."/>
            <person name="Nouioui I."/>
            <person name="Abebe-Akele F."/>
            <person name="Simpson S."/>
            <person name="Thomas K."/>
            <person name="Gtari M."/>
            <person name="Tisa L.S."/>
            <person name="Hurst S."/>
        </authorList>
    </citation>
    <scope>NUCLEOTIDE SEQUENCE [LARGE SCALE GENOMIC DNA]</scope>
    <source>
        <strain evidence="3">Cc1.17</strain>
    </source>
</reference>
<protein>
    <submittedName>
        <fullName evidence="2">Aminoglycoside phosphotransferase</fullName>
    </submittedName>
</protein>
<dbReference type="Gene3D" id="3.90.1200.10">
    <property type="match status" value="1"/>
</dbReference>
<organism evidence="2 3">
    <name type="scientific">Parafrankia colletiae</name>
    <dbReference type="NCBI Taxonomy" id="573497"/>
    <lineage>
        <taxon>Bacteria</taxon>
        <taxon>Bacillati</taxon>
        <taxon>Actinomycetota</taxon>
        <taxon>Actinomycetes</taxon>
        <taxon>Frankiales</taxon>
        <taxon>Frankiaceae</taxon>
        <taxon>Parafrankia</taxon>
    </lineage>
</organism>
<evidence type="ECO:0000313" key="2">
    <source>
        <dbReference type="EMBL" id="OHV29329.1"/>
    </source>
</evidence>
<dbReference type="EMBL" id="MBLM01000163">
    <property type="protein sequence ID" value="OHV29329.1"/>
    <property type="molecule type" value="Genomic_DNA"/>
</dbReference>
<evidence type="ECO:0000259" key="1">
    <source>
        <dbReference type="Pfam" id="PF01636"/>
    </source>
</evidence>
<gene>
    <name evidence="2" type="ORF">CC117_08165</name>
</gene>
<dbReference type="Pfam" id="PF01636">
    <property type="entry name" value="APH"/>
    <property type="match status" value="1"/>
</dbReference>
<dbReference type="OrthoDB" id="3723194at2"/>
<sequence>MATEPAAAGPGPAGRFTAARSRQALARLCASVGLDDRDAEPIKLTVNAVYRLPREAAVVRIASSTAMNHRVAKVVQVARWLAEHGMPAVRLLPGVPAPVVVDGWHATVWRDAAPPAAVTRPAAHPARSLADVLLRLHALAPPEPPLPAWDPLDDVRRRLSDAEGLPAADRAFLEGLTLRVSDALRSVRYVLPRAVIHGDAHLGNLIHTAPDSVVICDFDATCLGPAEWDLVPVALGAVRFGRPPQPQEELARAYGFDVTAWDGFPVLRAVRELKLVTSVAPVLASSPSAAAQFAVRLRSLRAGAADRTVWAPYR</sequence>
<feature type="domain" description="Aminoglycoside phosphotransferase" evidence="1">
    <location>
        <begin position="54"/>
        <end position="262"/>
    </location>
</feature>
<dbReference type="InterPro" id="IPR011009">
    <property type="entry name" value="Kinase-like_dom_sf"/>
</dbReference>
<evidence type="ECO:0000313" key="3">
    <source>
        <dbReference type="Proteomes" id="UP000179627"/>
    </source>
</evidence>
<name>A0A1S1Q6X5_9ACTN</name>